<feature type="domain" description="PAS" evidence="17">
    <location>
        <begin position="333"/>
        <end position="387"/>
    </location>
</feature>
<feature type="domain" description="PAS" evidence="17">
    <location>
        <begin position="454"/>
        <end position="524"/>
    </location>
</feature>
<evidence type="ECO:0000256" key="4">
    <source>
        <dbReference type="ARBA" id="ARBA00022475"/>
    </source>
</evidence>
<evidence type="ECO:0000256" key="9">
    <source>
        <dbReference type="ARBA" id="ARBA00022777"/>
    </source>
</evidence>
<dbReference type="FunFam" id="3.30.450.20:FF:000060">
    <property type="entry name" value="Sensor protein FixL"/>
    <property type="match status" value="1"/>
</dbReference>
<dbReference type="GO" id="GO:0000155">
    <property type="term" value="F:phosphorelay sensor kinase activity"/>
    <property type="evidence" value="ECO:0007669"/>
    <property type="project" value="InterPro"/>
</dbReference>
<dbReference type="GO" id="GO:0006355">
    <property type="term" value="P:regulation of DNA-templated transcription"/>
    <property type="evidence" value="ECO:0007669"/>
    <property type="project" value="InterPro"/>
</dbReference>
<evidence type="ECO:0000256" key="1">
    <source>
        <dbReference type="ARBA" id="ARBA00000085"/>
    </source>
</evidence>
<comment type="function">
    <text evidence="13">Putative oxygen sensor; modulates the activity of FixJ, a transcriptional activator of nitrogen fixation fixK gene. FixL probably acts as a kinase that phosphorylates FixJ.</text>
</comment>
<dbReference type="Pfam" id="PF21623">
    <property type="entry name" value="HK_sensor_dom_bact"/>
    <property type="match status" value="1"/>
</dbReference>
<evidence type="ECO:0000256" key="15">
    <source>
        <dbReference type="SAM" id="Phobius"/>
    </source>
</evidence>
<dbReference type="InterPro" id="IPR036097">
    <property type="entry name" value="HisK_dim/P_sf"/>
</dbReference>
<keyword evidence="9" id="KW-0418">Kinase</keyword>
<name>A0A4Q0XVW4_9BACT</name>
<keyword evidence="11 15" id="KW-1133">Transmembrane helix</keyword>
<evidence type="ECO:0000259" key="16">
    <source>
        <dbReference type="PROSITE" id="PS50109"/>
    </source>
</evidence>
<keyword evidence="5" id="KW-0597">Phosphoprotein</keyword>
<dbReference type="SMART" id="SM00387">
    <property type="entry name" value="HATPase_c"/>
    <property type="match status" value="1"/>
</dbReference>
<dbReference type="PRINTS" id="PR00344">
    <property type="entry name" value="BCTRLSENSOR"/>
</dbReference>
<keyword evidence="10" id="KW-0067">ATP-binding</keyword>
<evidence type="ECO:0000259" key="18">
    <source>
        <dbReference type="PROSITE" id="PS50113"/>
    </source>
</evidence>
<dbReference type="Gene3D" id="1.10.287.130">
    <property type="match status" value="1"/>
</dbReference>
<dbReference type="InterPro" id="IPR003594">
    <property type="entry name" value="HATPase_dom"/>
</dbReference>
<comment type="subcellular location">
    <subcellularLocation>
        <location evidence="2">Cell membrane</location>
        <topology evidence="2">Multi-pass membrane protein</topology>
    </subcellularLocation>
</comment>
<dbReference type="GO" id="GO:0005886">
    <property type="term" value="C:plasma membrane"/>
    <property type="evidence" value="ECO:0007669"/>
    <property type="project" value="UniProtKB-SubCell"/>
</dbReference>
<comment type="catalytic activity">
    <reaction evidence="1">
        <text>ATP + protein L-histidine = ADP + protein N-phospho-L-histidine.</text>
        <dbReference type="EC" id="2.7.13.3"/>
    </reaction>
</comment>
<dbReference type="InterPro" id="IPR036890">
    <property type="entry name" value="HATPase_C_sf"/>
</dbReference>
<dbReference type="OrthoDB" id="9804645at2"/>
<dbReference type="EMBL" id="PDKN01000002">
    <property type="protein sequence ID" value="RXJ60011.1"/>
    <property type="molecule type" value="Genomic_DNA"/>
</dbReference>
<dbReference type="InterPro" id="IPR005467">
    <property type="entry name" value="His_kinase_dom"/>
</dbReference>
<dbReference type="CDD" id="cd00082">
    <property type="entry name" value="HisKA"/>
    <property type="match status" value="1"/>
</dbReference>
<evidence type="ECO:0000256" key="8">
    <source>
        <dbReference type="ARBA" id="ARBA00022741"/>
    </source>
</evidence>
<dbReference type="AlphaFoldDB" id="A0A4Q0XVW4"/>
<dbReference type="RefSeq" id="WP_128995277.1">
    <property type="nucleotide sequence ID" value="NZ_PDKN01000002.1"/>
</dbReference>
<sequence length="963" mass="113077">MNLKKEKYWIVLGIALVLSLIVFYLLFQINKESLIESYQSQIEHEHEFIQRQVNIFKYNKQVTIQALKENKTVNNFIQNPSVQTKQELEKLFINQVKADRYVMQIRIIDPLGNELVKIDQDSRIKKVFVVPQEKLQNKSHRDYFKEFSQLDDNEIGFTRIDLNKEFGEIEKPYRETIRIATPITYKHQKFLIVINYYVGDWLNEVFSSSFVDTYLIDDEGYFISHALENLNWSKYLKVPLRYNDTKEFEHIKLNDFMSNKNNNLISFYLEIMNHDYYIAYKIKERYVQSYHEQIKKIGLFILLGLIIPILPLLKIIRNYVKRIENDKWQLQEREVRLNSIFNNTFDAMVIINKQGLIQQINQATQTMFGYNKEELLGKNVNILVPHPYHDNHDNYIKNYKKEQHSTVINSERDLFGQHKSGQLIPISLVITKMVIHDELFFIGTVRNISVEKHNKKLFETVFKTSPLGIALVLEDGTFWRTNTQFTSIIGYSEEEILNLTFQDITHPNDLEKDLELVHQLIRKEINIYTFEKRYIHKKGHIVWVNLTVTAVYVSEEKDEIEYFIAVIEDISERKKVFENLQETQKSLVEAEKISSLGHWDWKQKENTFTCSEMMKTIFDLTSDKSSFEYETMLATIHPDDKQNVKQRINDTIRTGKPFDTEYRILVNNQEKIIHAKGQIKKAEEDVVQLFGTCQDITQIKHLVNKEKQQELLLMQQSKLASMGEMVAAIAHQWRQPLNSIGITMQDLTYAYKYEELDETYLHNSKNEIMQQLQLMSDTIDEFRNFFTKTDQRVEFGLYKNIEEVIKLSWAQFKAHNITIDVMCEDSNSQLIPIEQCKDDVTLMGSPSDLKQVVLNLLNNSKDAILALSNATPKQRFIEIIIKNKKSLVEIIINDLAGGINTSDSKRIFEPYYTTKEMGTGLGLYICQTLIEHTFSGQILYKEVTKESLKGSSFIISLPKKSTL</sequence>
<evidence type="ECO:0000256" key="13">
    <source>
        <dbReference type="ARBA" id="ARBA00059827"/>
    </source>
</evidence>
<dbReference type="EC" id="2.7.13.3" evidence="3"/>
<dbReference type="Pfam" id="PF00989">
    <property type="entry name" value="PAS"/>
    <property type="match status" value="1"/>
</dbReference>
<organism evidence="19 20">
    <name type="scientific">Candidatus Marinarcus aquaticus</name>
    <dbReference type="NCBI Taxonomy" id="2044504"/>
    <lineage>
        <taxon>Bacteria</taxon>
        <taxon>Pseudomonadati</taxon>
        <taxon>Campylobacterota</taxon>
        <taxon>Epsilonproteobacteria</taxon>
        <taxon>Campylobacterales</taxon>
        <taxon>Arcobacteraceae</taxon>
        <taxon>Candidatus Marinarcus</taxon>
    </lineage>
</organism>
<protein>
    <recommendedName>
        <fullName evidence="14">Sensor protein FixL</fullName>
        <ecNumber evidence="3">2.7.13.3</ecNumber>
    </recommendedName>
</protein>
<evidence type="ECO:0000259" key="17">
    <source>
        <dbReference type="PROSITE" id="PS50112"/>
    </source>
</evidence>
<dbReference type="Gene3D" id="2.10.70.100">
    <property type="match status" value="1"/>
</dbReference>
<dbReference type="InterPro" id="IPR035965">
    <property type="entry name" value="PAS-like_dom_sf"/>
</dbReference>
<dbReference type="SUPFAM" id="SSF55874">
    <property type="entry name" value="ATPase domain of HSP90 chaperone/DNA topoisomerase II/histidine kinase"/>
    <property type="match status" value="1"/>
</dbReference>
<dbReference type="PANTHER" id="PTHR43304:SF1">
    <property type="entry name" value="PAC DOMAIN-CONTAINING PROTEIN"/>
    <property type="match status" value="1"/>
</dbReference>
<dbReference type="InterPro" id="IPR013767">
    <property type="entry name" value="PAS_fold"/>
</dbReference>
<dbReference type="InterPro" id="IPR000700">
    <property type="entry name" value="PAS-assoc_C"/>
</dbReference>
<dbReference type="PROSITE" id="PS50112">
    <property type="entry name" value="PAS"/>
    <property type="match status" value="2"/>
</dbReference>
<dbReference type="InterPro" id="IPR052162">
    <property type="entry name" value="Sensor_kinase/Photoreceptor"/>
</dbReference>
<evidence type="ECO:0000256" key="10">
    <source>
        <dbReference type="ARBA" id="ARBA00022840"/>
    </source>
</evidence>
<dbReference type="InterPro" id="IPR003661">
    <property type="entry name" value="HisK_dim/P_dom"/>
</dbReference>
<dbReference type="Pfam" id="PF02518">
    <property type="entry name" value="HATPase_c"/>
    <property type="match status" value="1"/>
</dbReference>
<dbReference type="Pfam" id="PF08447">
    <property type="entry name" value="PAS_3"/>
    <property type="match status" value="2"/>
</dbReference>
<accession>A0A4Q0XVW4</accession>
<dbReference type="NCBIfam" id="TIGR00229">
    <property type="entry name" value="sensory_box"/>
    <property type="match status" value="2"/>
</dbReference>
<keyword evidence="15" id="KW-0472">Membrane</keyword>
<feature type="domain" description="PAC" evidence="18">
    <location>
        <begin position="528"/>
        <end position="582"/>
    </location>
</feature>
<keyword evidence="4" id="KW-1003">Cell membrane</keyword>
<dbReference type="Gene3D" id="3.30.565.10">
    <property type="entry name" value="Histidine kinase-like ATPase, C-terminal domain"/>
    <property type="match status" value="1"/>
</dbReference>
<dbReference type="PANTHER" id="PTHR43304">
    <property type="entry name" value="PHYTOCHROME-LIKE PROTEIN CPH1"/>
    <property type="match status" value="1"/>
</dbReference>
<keyword evidence="20" id="KW-1185">Reference proteome</keyword>
<feature type="transmembrane region" description="Helical" evidence="15">
    <location>
        <begin position="7"/>
        <end position="27"/>
    </location>
</feature>
<dbReference type="GO" id="GO:0005524">
    <property type="term" value="F:ATP binding"/>
    <property type="evidence" value="ECO:0007669"/>
    <property type="project" value="UniProtKB-KW"/>
</dbReference>
<dbReference type="InterPro" id="IPR004358">
    <property type="entry name" value="Sig_transdc_His_kin-like_C"/>
</dbReference>
<evidence type="ECO:0000256" key="6">
    <source>
        <dbReference type="ARBA" id="ARBA00022679"/>
    </source>
</evidence>
<dbReference type="PROSITE" id="PS50109">
    <property type="entry name" value="HIS_KIN"/>
    <property type="match status" value="1"/>
</dbReference>
<dbReference type="InterPro" id="IPR029151">
    <property type="entry name" value="Sensor-like_sf"/>
</dbReference>
<keyword evidence="12" id="KW-0902">Two-component regulatory system</keyword>
<keyword evidence="8" id="KW-0547">Nucleotide-binding</keyword>
<dbReference type="Gene3D" id="3.30.450.20">
    <property type="entry name" value="PAS domain"/>
    <property type="match status" value="4"/>
</dbReference>
<evidence type="ECO:0000256" key="3">
    <source>
        <dbReference type="ARBA" id="ARBA00012438"/>
    </source>
</evidence>
<keyword evidence="7 15" id="KW-0812">Transmembrane</keyword>
<evidence type="ECO:0000256" key="7">
    <source>
        <dbReference type="ARBA" id="ARBA00022692"/>
    </source>
</evidence>
<dbReference type="SUPFAM" id="SSF47384">
    <property type="entry name" value="Homodimeric domain of signal transducing histidine kinase"/>
    <property type="match status" value="1"/>
</dbReference>
<evidence type="ECO:0000256" key="14">
    <source>
        <dbReference type="ARBA" id="ARBA00070616"/>
    </source>
</evidence>
<comment type="caution">
    <text evidence="19">The sequence shown here is derived from an EMBL/GenBank/DDBJ whole genome shotgun (WGS) entry which is preliminary data.</text>
</comment>
<reference evidence="19 20" key="1">
    <citation type="submission" date="2017-10" db="EMBL/GenBank/DDBJ databases">
        <title>Genomics of the genus Arcobacter.</title>
        <authorList>
            <person name="Perez-Cataluna A."/>
            <person name="Figueras M.J."/>
        </authorList>
    </citation>
    <scope>NUCLEOTIDE SEQUENCE [LARGE SCALE GENOMIC DNA]</scope>
    <source>
        <strain evidence="19 20">CECT 8987</strain>
    </source>
</reference>
<dbReference type="SMART" id="SM00086">
    <property type="entry name" value="PAC"/>
    <property type="match status" value="3"/>
</dbReference>
<dbReference type="CDD" id="cd00130">
    <property type="entry name" value="PAS"/>
    <property type="match status" value="2"/>
</dbReference>
<dbReference type="PROSITE" id="PS50113">
    <property type="entry name" value="PAC"/>
    <property type="match status" value="1"/>
</dbReference>
<evidence type="ECO:0000256" key="2">
    <source>
        <dbReference type="ARBA" id="ARBA00004651"/>
    </source>
</evidence>
<dbReference type="InterPro" id="IPR000014">
    <property type="entry name" value="PAS"/>
</dbReference>
<dbReference type="SUPFAM" id="SSF103190">
    <property type="entry name" value="Sensory domain-like"/>
    <property type="match status" value="1"/>
</dbReference>
<dbReference type="SMART" id="SM00091">
    <property type="entry name" value="PAS"/>
    <property type="match status" value="3"/>
</dbReference>
<evidence type="ECO:0000256" key="12">
    <source>
        <dbReference type="ARBA" id="ARBA00023012"/>
    </source>
</evidence>
<feature type="domain" description="Histidine kinase" evidence="16">
    <location>
        <begin position="728"/>
        <end position="961"/>
    </location>
</feature>
<evidence type="ECO:0000256" key="5">
    <source>
        <dbReference type="ARBA" id="ARBA00022553"/>
    </source>
</evidence>
<evidence type="ECO:0000313" key="19">
    <source>
        <dbReference type="EMBL" id="RXJ60011.1"/>
    </source>
</evidence>
<dbReference type="InterPro" id="IPR013655">
    <property type="entry name" value="PAS_fold_3"/>
</dbReference>
<evidence type="ECO:0000256" key="11">
    <source>
        <dbReference type="ARBA" id="ARBA00022989"/>
    </source>
</evidence>
<proteinExistence type="predicted"/>
<dbReference type="Proteomes" id="UP000290657">
    <property type="component" value="Unassembled WGS sequence"/>
</dbReference>
<dbReference type="InterPro" id="IPR001610">
    <property type="entry name" value="PAC"/>
</dbReference>
<evidence type="ECO:0000313" key="20">
    <source>
        <dbReference type="Proteomes" id="UP000290657"/>
    </source>
</evidence>
<keyword evidence="6" id="KW-0808">Transferase</keyword>
<gene>
    <name evidence="19" type="ORF">CRV04_03075</name>
</gene>
<dbReference type="InterPro" id="IPR048760">
    <property type="entry name" value="VP0354-like_sensor_dom"/>
</dbReference>
<dbReference type="SUPFAM" id="SSF55785">
    <property type="entry name" value="PYP-like sensor domain (PAS domain)"/>
    <property type="match status" value="3"/>
</dbReference>